<keyword evidence="1" id="KW-1133">Transmembrane helix</keyword>
<keyword evidence="3" id="KW-1185">Reference proteome</keyword>
<feature type="transmembrane region" description="Helical" evidence="1">
    <location>
        <begin position="141"/>
        <end position="164"/>
    </location>
</feature>
<keyword evidence="1" id="KW-0472">Membrane</keyword>
<evidence type="ECO:0000256" key="1">
    <source>
        <dbReference type="SAM" id="Phobius"/>
    </source>
</evidence>
<reference evidence="2 3" key="1">
    <citation type="journal article" date="2017" name="Curr. Biol.">
        <title>Genome architecture and evolution of a unichromosomal asexual nematode.</title>
        <authorList>
            <person name="Fradin H."/>
            <person name="Zegar C."/>
            <person name="Gutwein M."/>
            <person name="Lucas J."/>
            <person name="Kovtun M."/>
            <person name="Corcoran D."/>
            <person name="Baugh L.R."/>
            <person name="Kiontke K."/>
            <person name="Gunsalus K."/>
            <person name="Fitch D.H."/>
            <person name="Piano F."/>
        </authorList>
    </citation>
    <scope>NUCLEOTIDE SEQUENCE [LARGE SCALE GENOMIC DNA]</scope>
    <source>
        <strain evidence="2">PF1309</strain>
    </source>
</reference>
<organism evidence="2 3">
    <name type="scientific">Diploscapter pachys</name>
    <dbReference type="NCBI Taxonomy" id="2018661"/>
    <lineage>
        <taxon>Eukaryota</taxon>
        <taxon>Metazoa</taxon>
        <taxon>Ecdysozoa</taxon>
        <taxon>Nematoda</taxon>
        <taxon>Chromadorea</taxon>
        <taxon>Rhabditida</taxon>
        <taxon>Rhabditina</taxon>
        <taxon>Rhabditomorpha</taxon>
        <taxon>Rhabditoidea</taxon>
        <taxon>Rhabditidae</taxon>
        <taxon>Diploscapter</taxon>
    </lineage>
</organism>
<name>A0A2A2L3E8_9BILA</name>
<gene>
    <name evidence="2" type="ORF">WR25_03308</name>
</gene>
<proteinExistence type="predicted"/>
<feature type="transmembrane region" description="Helical" evidence="1">
    <location>
        <begin position="75"/>
        <end position="107"/>
    </location>
</feature>
<comment type="caution">
    <text evidence="2">The sequence shown here is derived from an EMBL/GenBank/DDBJ whole genome shotgun (WGS) entry which is preliminary data.</text>
</comment>
<accession>A0A2A2L3E8</accession>
<evidence type="ECO:0000313" key="2">
    <source>
        <dbReference type="EMBL" id="PAV80702.1"/>
    </source>
</evidence>
<dbReference type="EMBL" id="LIAE01007228">
    <property type="protein sequence ID" value="PAV80702.1"/>
    <property type="molecule type" value="Genomic_DNA"/>
</dbReference>
<feature type="transmembrane region" description="Helical" evidence="1">
    <location>
        <begin position="43"/>
        <end position="63"/>
    </location>
</feature>
<sequence>MMTTESRAAQCCCCNARLTLIALLCFFIFIEGLYSIFGMFYNIYFLFSRGWPIAIQIFFLYGAVKRQSCILMTGFVLNTIGAVLVGIFCLLGIIMGSVFATFFASLANMDTSSGMSSGRGSSMSSQQQQQMGAMGAMATPMIIGAAIFMIVIFAIQIMICYLYFIVYKEAKRFQGSQVMVRTAGVVMQQGNYPNYPSYSTSNYPTPTPTYPTNYPPYGAKTATMA</sequence>
<keyword evidence="1" id="KW-0812">Transmembrane</keyword>
<protein>
    <submittedName>
        <fullName evidence="2">Uncharacterized protein</fullName>
    </submittedName>
</protein>
<dbReference type="AlphaFoldDB" id="A0A2A2L3E8"/>
<dbReference type="Proteomes" id="UP000218231">
    <property type="component" value="Unassembled WGS sequence"/>
</dbReference>
<evidence type="ECO:0000313" key="3">
    <source>
        <dbReference type="Proteomes" id="UP000218231"/>
    </source>
</evidence>